<dbReference type="Gene3D" id="1.20.58.520">
    <property type="entry name" value="Amidohydrolase"/>
    <property type="match status" value="1"/>
</dbReference>
<dbReference type="SUPFAM" id="SSF51338">
    <property type="entry name" value="Composite domain of metallo-dependent hydrolases"/>
    <property type="match status" value="1"/>
</dbReference>
<dbReference type="InterPro" id="IPR051781">
    <property type="entry name" value="Metallo-dep_Hydrolase"/>
</dbReference>
<keyword evidence="3" id="KW-1185">Reference proteome</keyword>
<dbReference type="InterPro" id="IPR011059">
    <property type="entry name" value="Metal-dep_hydrolase_composite"/>
</dbReference>
<dbReference type="PANTHER" id="PTHR43135">
    <property type="entry name" value="ALPHA-D-RIBOSE 1-METHYLPHOSPHONATE 5-TRIPHOSPHATE DIPHOSPHATASE"/>
    <property type="match status" value="1"/>
</dbReference>
<sequence>MMQNKKTAIINANVFDGKEILGQRTVVFQNGKFISISKEVPVDAEVIDGRGCTLLPGLIDAHVHTSEDSLRDAILFGVTTELEMQGGMTRKGRELQIKDKSNIADVRSSGMALTAPGGHPDELIPKEDGIPSFILKKMEKMTEKEKKDFVAAFEERENEDSNKIDVTIVDGAVQFVRQQIENGADYFKVMIEEGTVMNAPGLPMIKTEVLKAAVNEAHKLGKIAIAHVLTAEAAKTAIEVGVDGLAHLFIDRPSWTCELIKSIADKRIFVTPCLVLNSSIIGNSACHVAKDDRVQHKLNEDWKATMCSCFNTFPSGKMEDSFNNVKDLHDAGVDILVGTDVSVPMAHLGGLAHGVSVHHEMQLLVEAGLSPIDALRSATSVTAKRFSLTDRGSIAEGLRADLILVKGNPTENISDSLSILSVWKEGVKINLDDNANKVQ</sequence>
<accession>A0A9X1PIS3</accession>
<dbReference type="Pfam" id="PF01979">
    <property type="entry name" value="Amidohydro_1"/>
    <property type="match status" value="1"/>
</dbReference>
<dbReference type="RefSeq" id="WP_234653676.1">
    <property type="nucleotide sequence ID" value="NZ_CP094997.1"/>
</dbReference>
<dbReference type="SUPFAM" id="SSF51556">
    <property type="entry name" value="Metallo-dependent hydrolases"/>
    <property type="match status" value="1"/>
</dbReference>
<dbReference type="AlphaFoldDB" id="A0A9X1PIS3"/>
<dbReference type="EMBL" id="JAJTTC010000001">
    <property type="protein sequence ID" value="MCF0060734.1"/>
    <property type="molecule type" value="Genomic_DNA"/>
</dbReference>
<dbReference type="Proteomes" id="UP001139000">
    <property type="component" value="Unassembled WGS sequence"/>
</dbReference>
<dbReference type="PANTHER" id="PTHR43135:SF3">
    <property type="entry name" value="ALPHA-D-RIBOSE 1-METHYLPHOSPHONATE 5-TRIPHOSPHATE DIPHOSPHATASE"/>
    <property type="match status" value="1"/>
</dbReference>
<evidence type="ECO:0000313" key="2">
    <source>
        <dbReference type="EMBL" id="MCF0060734.1"/>
    </source>
</evidence>
<dbReference type="GO" id="GO:0016810">
    <property type="term" value="F:hydrolase activity, acting on carbon-nitrogen (but not peptide) bonds"/>
    <property type="evidence" value="ECO:0007669"/>
    <property type="project" value="InterPro"/>
</dbReference>
<gene>
    <name evidence="2" type="ORF">LXM26_04470</name>
</gene>
<evidence type="ECO:0000313" key="3">
    <source>
        <dbReference type="Proteomes" id="UP001139000"/>
    </source>
</evidence>
<evidence type="ECO:0000259" key="1">
    <source>
        <dbReference type="Pfam" id="PF01979"/>
    </source>
</evidence>
<dbReference type="Gene3D" id="2.30.40.10">
    <property type="entry name" value="Urease, subunit C, domain 1"/>
    <property type="match status" value="1"/>
</dbReference>
<dbReference type="Gene3D" id="3.30.110.90">
    <property type="entry name" value="Amidohydrolase"/>
    <property type="match status" value="1"/>
</dbReference>
<organism evidence="2 3">
    <name type="scientific">Dyadobacter chenwenxiniae</name>
    <dbReference type="NCBI Taxonomy" id="2906456"/>
    <lineage>
        <taxon>Bacteria</taxon>
        <taxon>Pseudomonadati</taxon>
        <taxon>Bacteroidota</taxon>
        <taxon>Cytophagia</taxon>
        <taxon>Cytophagales</taxon>
        <taxon>Spirosomataceae</taxon>
        <taxon>Dyadobacter</taxon>
    </lineage>
</organism>
<dbReference type="InterPro" id="IPR032466">
    <property type="entry name" value="Metal_Hydrolase"/>
</dbReference>
<reference evidence="2" key="1">
    <citation type="submission" date="2021-12" db="EMBL/GenBank/DDBJ databases">
        <title>Novel species in genus Dyadobacter.</title>
        <authorList>
            <person name="Ma C."/>
        </authorList>
    </citation>
    <scope>NUCLEOTIDE SEQUENCE</scope>
    <source>
        <strain evidence="2">LJ419</strain>
    </source>
</reference>
<dbReference type="Gene3D" id="3.40.50.10910">
    <property type="entry name" value="Amidohydrolase"/>
    <property type="match status" value="1"/>
</dbReference>
<proteinExistence type="predicted"/>
<protein>
    <submittedName>
        <fullName evidence="2">Amidohydrolase family protein</fullName>
    </submittedName>
</protein>
<feature type="domain" description="Amidohydrolase-related" evidence="1">
    <location>
        <begin position="176"/>
        <end position="426"/>
    </location>
</feature>
<name>A0A9X1PIS3_9BACT</name>
<dbReference type="InterPro" id="IPR006680">
    <property type="entry name" value="Amidohydro-rel"/>
</dbReference>
<comment type="caution">
    <text evidence="2">The sequence shown here is derived from an EMBL/GenBank/DDBJ whole genome shotgun (WGS) entry which is preliminary data.</text>
</comment>